<dbReference type="OrthoDB" id="4554587at2"/>
<sequence>MTSPGTFEYVGPQWLEAVAAIVADLLGDDPGPLDYCVCEDLTSPPPGRANTPAGTLSWSIHFHTDGTVVGAGSPATADLRIVADYAVHHALSRQIWAGDPEIMAAAQQRRRSATAAGELRIEGDMSAAPDPIRRLIAQLHDPVAEITA</sequence>
<dbReference type="EMBL" id="RFFH01000003">
    <property type="protein sequence ID" value="RMI33439.1"/>
    <property type="molecule type" value="Genomic_DNA"/>
</dbReference>
<dbReference type="RefSeq" id="WP_122187637.1">
    <property type="nucleotide sequence ID" value="NZ_RFFH01000003.1"/>
</dbReference>
<reference evidence="1 2" key="1">
    <citation type="submission" date="2018-10" db="EMBL/GenBank/DDBJ databases">
        <title>Isolation from cow dung.</title>
        <authorList>
            <person name="Ling L."/>
        </authorList>
    </citation>
    <scope>NUCLEOTIDE SEQUENCE [LARGE SCALE GENOMIC DNA]</scope>
    <source>
        <strain evidence="1 2">NEAU-LL90</strain>
    </source>
</reference>
<protein>
    <recommendedName>
        <fullName evidence="3">SCP2 domain-containing protein</fullName>
    </recommendedName>
</protein>
<dbReference type="AlphaFoldDB" id="A0A3M2L715"/>
<gene>
    <name evidence="1" type="ORF">EBN03_09870</name>
</gene>
<keyword evidence="2" id="KW-1185">Reference proteome</keyword>
<name>A0A3M2L715_9NOCA</name>
<organism evidence="1 2">
    <name type="scientific">Nocardia stercoris</name>
    <dbReference type="NCBI Taxonomy" id="2483361"/>
    <lineage>
        <taxon>Bacteria</taxon>
        <taxon>Bacillati</taxon>
        <taxon>Actinomycetota</taxon>
        <taxon>Actinomycetes</taxon>
        <taxon>Mycobacteriales</taxon>
        <taxon>Nocardiaceae</taxon>
        <taxon>Nocardia</taxon>
    </lineage>
</organism>
<comment type="caution">
    <text evidence="1">The sequence shown here is derived from an EMBL/GenBank/DDBJ whole genome shotgun (WGS) entry which is preliminary data.</text>
</comment>
<evidence type="ECO:0000313" key="2">
    <source>
        <dbReference type="Proteomes" id="UP000279275"/>
    </source>
</evidence>
<evidence type="ECO:0000313" key="1">
    <source>
        <dbReference type="EMBL" id="RMI33439.1"/>
    </source>
</evidence>
<accession>A0A3M2L715</accession>
<evidence type="ECO:0008006" key="3">
    <source>
        <dbReference type="Google" id="ProtNLM"/>
    </source>
</evidence>
<dbReference type="Proteomes" id="UP000279275">
    <property type="component" value="Unassembled WGS sequence"/>
</dbReference>
<proteinExistence type="predicted"/>